<dbReference type="PROSITE" id="PS01358">
    <property type="entry name" value="ZF_RANBP2_1"/>
    <property type="match status" value="1"/>
</dbReference>
<evidence type="ECO:0000313" key="11">
    <source>
        <dbReference type="EMBL" id="TKR72839.1"/>
    </source>
</evidence>
<dbReference type="GO" id="GO:0045893">
    <property type="term" value="P:positive regulation of DNA-templated transcription"/>
    <property type="evidence" value="ECO:0007669"/>
    <property type="project" value="InterPro"/>
</dbReference>
<feature type="compositionally biased region" description="Low complexity" evidence="9">
    <location>
        <begin position="127"/>
        <end position="138"/>
    </location>
</feature>
<keyword evidence="2" id="KW-0479">Metal-binding</keyword>
<reference evidence="11 12" key="1">
    <citation type="journal article" date="2015" name="Genome Biol.">
        <title>Comparative genomics of Steinernema reveals deeply conserved gene regulatory networks.</title>
        <authorList>
            <person name="Dillman A.R."/>
            <person name="Macchietto M."/>
            <person name="Porter C.F."/>
            <person name="Rogers A."/>
            <person name="Williams B."/>
            <person name="Antoshechkin I."/>
            <person name="Lee M.M."/>
            <person name="Goodwin Z."/>
            <person name="Lu X."/>
            <person name="Lewis E.E."/>
            <person name="Goodrich-Blair H."/>
            <person name="Stock S.P."/>
            <person name="Adams B.J."/>
            <person name="Sternberg P.W."/>
            <person name="Mortazavi A."/>
        </authorList>
    </citation>
    <scope>NUCLEOTIDE SEQUENCE [LARGE SCALE GENOMIC DNA]</scope>
    <source>
        <strain evidence="11 12">ALL</strain>
    </source>
</reference>
<dbReference type="AlphaFoldDB" id="A0A4U5MSX0"/>
<comment type="caution">
    <text evidence="11">The sequence shown here is derived from an EMBL/GenBank/DDBJ whole genome shotgun (WGS) entry which is preliminary data.</text>
</comment>
<evidence type="ECO:0000256" key="2">
    <source>
        <dbReference type="ARBA" id="ARBA00022723"/>
    </source>
</evidence>
<feature type="compositionally biased region" description="Low complexity" evidence="9">
    <location>
        <begin position="100"/>
        <end position="114"/>
    </location>
</feature>
<feature type="domain" description="RanBP2-type" evidence="10">
    <location>
        <begin position="24"/>
        <end position="53"/>
    </location>
</feature>
<comment type="subcellular location">
    <subcellularLocation>
        <location evidence="1">Nucleus</location>
    </subcellularLocation>
</comment>
<dbReference type="GO" id="GO:0008270">
    <property type="term" value="F:zinc ion binding"/>
    <property type="evidence" value="ECO:0007669"/>
    <property type="project" value="UniProtKB-KW"/>
</dbReference>
<evidence type="ECO:0000256" key="6">
    <source>
        <dbReference type="ARBA" id="ARBA00023163"/>
    </source>
</evidence>
<dbReference type="Pfam" id="PF00641">
    <property type="entry name" value="Zn_ribbon_RanBP"/>
    <property type="match status" value="1"/>
</dbReference>
<reference evidence="11 12" key="2">
    <citation type="journal article" date="2019" name="G3 (Bethesda)">
        <title>Hybrid Assembly of the Genome of the Entomopathogenic Nematode Steinernema carpocapsae Identifies the X-Chromosome.</title>
        <authorList>
            <person name="Serra L."/>
            <person name="Macchietto M."/>
            <person name="Macias-Munoz A."/>
            <person name="McGill C.J."/>
            <person name="Rodriguez I.M."/>
            <person name="Rodriguez B."/>
            <person name="Murad R."/>
            <person name="Mortazavi A."/>
        </authorList>
    </citation>
    <scope>NUCLEOTIDE SEQUENCE [LARGE SCALE GENOMIC DNA]</scope>
    <source>
        <strain evidence="11 12">ALL</strain>
    </source>
</reference>
<keyword evidence="12" id="KW-1185">Reference proteome</keyword>
<dbReference type="GO" id="GO:0005634">
    <property type="term" value="C:nucleus"/>
    <property type="evidence" value="ECO:0007669"/>
    <property type="project" value="UniProtKB-SubCell"/>
</dbReference>
<accession>A0A4U5MSX0</accession>
<protein>
    <recommendedName>
        <fullName evidence="10">RanBP2-type domain-containing protein</fullName>
    </recommendedName>
</protein>
<dbReference type="SUPFAM" id="SSF90209">
    <property type="entry name" value="Ran binding protein zinc finger-like"/>
    <property type="match status" value="1"/>
</dbReference>
<evidence type="ECO:0000256" key="1">
    <source>
        <dbReference type="ARBA" id="ARBA00004123"/>
    </source>
</evidence>
<name>A0A4U5MSX0_STECR</name>
<evidence type="ECO:0000256" key="4">
    <source>
        <dbReference type="ARBA" id="ARBA00022833"/>
    </source>
</evidence>
<dbReference type="PANTHER" id="PTHR12920:SF4">
    <property type="entry name" value="GEO03726P1"/>
    <property type="match status" value="1"/>
</dbReference>
<keyword evidence="3 8" id="KW-0863">Zinc-finger</keyword>
<evidence type="ECO:0000256" key="9">
    <source>
        <dbReference type="SAM" id="MobiDB-lite"/>
    </source>
</evidence>
<evidence type="ECO:0000256" key="3">
    <source>
        <dbReference type="ARBA" id="ARBA00022771"/>
    </source>
</evidence>
<keyword evidence="4" id="KW-0862">Zinc</keyword>
<evidence type="ECO:0000256" key="5">
    <source>
        <dbReference type="ARBA" id="ARBA00023015"/>
    </source>
</evidence>
<dbReference type="PANTHER" id="PTHR12920">
    <property type="entry name" value="RYBP AND YAF2-RELATED"/>
    <property type="match status" value="1"/>
</dbReference>
<keyword evidence="5" id="KW-0805">Transcription regulation</keyword>
<feature type="region of interest" description="Disordered" evidence="9">
    <location>
        <begin position="1"/>
        <end position="28"/>
    </location>
</feature>
<proteinExistence type="predicted"/>
<dbReference type="GO" id="GO:0003677">
    <property type="term" value="F:DNA binding"/>
    <property type="evidence" value="ECO:0007669"/>
    <property type="project" value="TreeGrafter"/>
</dbReference>
<evidence type="ECO:0000256" key="8">
    <source>
        <dbReference type="PROSITE-ProRule" id="PRU00322"/>
    </source>
</evidence>
<dbReference type="GO" id="GO:0003712">
    <property type="term" value="F:transcription coregulator activity"/>
    <property type="evidence" value="ECO:0007669"/>
    <property type="project" value="TreeGrafter"/>
</dbReference>
<dbReference type="STRING" id="34508.A0A4U5MSX0"/>
<dbReference type="InterPro" id="IPR001876">
    <property type="entry name" value="Znf_RanBP2"/>
</dbReference>
<evidence type="ECO:0000313" key="12">
    <source>
        <dbReference type="Proteomes" id="UP000298663"/>
    </source>
</evidence>
<keyword evidence="7" id="KW-0539">Nucleus</keyword>
<dbReference type="Proteomes" id="UP000298663">
    <property type="component" value="Unassembled WGS sequence"/>
</dbReference>
<evidence type="ECO:0000259" key="10">
    <source>
        <dbReference type="PROSITE" id="PS50199"/>
    </source>
</evidence>
<dbReference type="Gene3D" id="4.10.1060.10">
    <property type="entry name" value="Zinc finger, RanBP2-type"/>
    <property type="match status" value="1"/>
</dbReference>
<dbReference type="InterPro" id="IPR039958">
    <property type="entry name" value="RYBP/YAF2"/>
</dbReference>
<dbReference type="EMBL" id="AZBU02000006">
    <property type="protein sequence ID" value="TKR72839.1"/>
    <property type="molecule type" value="Genomic_DNA"/>
</dbReference>
<dbReference type="Pfam" id="PF17219">
    <property type="entry name" value="YAF2_RYBP"/>
    <property type="match status" value="1"/>
</dbReference>
<evidence type="ECO:0000256" key="7">
    <source>
        <dbReference type="ARBA" id="ARBA00023242"/>
    </source>
</evidence>
<organism evidence="11 12">
    <name type="scientific">Steinernema carpocapsae</name>
    <name type="common">Entomopathogenic nematode</name>
    <dbReference type="NCBI Taxonomy" id="34508"/>
    <lineage>
        <taxon>Eukaryota</taxon>
        <taxon>Metazoa</taxon>
        <taxon>Ecdysozoa</taxon>
        <taxon>Nematoda</taxon>
        <taxon>Chromadorea</taxon>
        <taxon>Rhabditida</taxon>
        <taxon>Tylenchina</taxon>
        <taxon>Panagrolaimomorpha</taxon>
        <taxon>Strongyloidoidea</taxon>
        <taxon>Steinernematidae</taxon>
        <taxon>Steinernema</taxon>
    </lineage>
</organism>
<dbReference type="InterPro" id="IPR033774">
    <property type="entry name" value="YAF2_RYBP"/>
</dbReference>
<feature type="region of interest" description="Disordered" evidence="9">
    <location>
        <begin position="81"/>
        <end position="154"/>
    </location>
</feature>
<dbReference type="InterPro" id="IPR036443">
    <property type="entry name" value="Znf_RanBP2_sf"/>
</dbReference>
<dbReference type="PROSITE" id="PS50199">
    <property type="entry name" value="ZF_RANBP2_2"/>
    <property type="match status" value="1"/>
</dbReference>
<keyword evidence="6" id="KW-0804">Transcription</keyword>
<sequence length="189" mass="20637">MSGKKRGGGAGRPSSSKPKPEEFDPGSWECTLCTYRNKYESFKCEICETRKGTSTRKPRLNQNVVHQQTLVQNMALQQSQLEQKAIRRKRASSVARGCTPESESSSSMAASSPAKQGKVTPRNLKRASSMAPTATTASENGNSQPKPIPTLSEDLVDRASAKKINITINGKTIIFTEFKTAKKSLRKSS</sequence>
<dbReference type="SMART" id="SM00547">
    <property type="entry name" value="ZnF_RBZ"/>
    <property type="match status" value="1"/>
</dbReference>
<gene>
    <name evidence="11" type="ORF">L596_020233</name>
</gene>
<dbReference type="OrthoDB" id="10063208at2759"/>